<dbReference type="InterPro" id="IPR052743">
    <property type="entry name" value="Glutaminase_GtaA"/>
</dbReference>
<dbReference type="Pfam" id="PF16335">
    <property type="entry name" value="GtaA_6_Hairpin"/>
    <property type="match status" value="1"/>
</dbReference>
<dbReference type="Proteomes" id="UP000250043">
    <property type="component" value="Unassembled WGS sequence"/>
</dbReference>
<dbReference type="PANTHER" id="PTHR31987">
    <property type="entry name" value="GLUTAMINASE A-RELATED"/>
    <property type="match status" value="1"/>
</dbReference>
<protein>
    <recommendedName>
        <fullName evidence="1">Glutaminase A central domain-containing protein</fullName>
    </recommendedName>
</protein>
<dbReference type="InterPro" id="IPR032514">
    <property type="entry name" value="GtaA_central"/>
</dbReference>
<dbReference type="PANTHER" id="PTHR31987:SF1">
    <property type="entry name" value="GLUTAMINASE A"/>
    <property type="match status" value="1"/>
</dbReference>
<dbReference type="EMBL" id="KV722385">
    <property type="protein sequence ID" value="OCH91439.1"/>
    <property type="molecule type" value="Genomic_DNA"/>
</dbReference>
<dbReference type="AlphaFoldDB" id="A0A8E2B043"/>
<sequence>MLIMTLAHARTYGDGSLIAHLLKRWAVYLINNTLYPTVDQGSADFDSAADNTNLALKGIIGVRAMAEMSSAMREAEDVEFFNMQATKLIGQWTSFALSPEEDHILLDYGDDSSWALVYNLYADRLLGLNLVDSSIYEKQTSYYNTLFSSTYGLGIDSDHLNTGNSAWLLFAAATATDSVLRDSLVSMAQNHASFNGTPGVFSTIYDTSQGTALGGTASPGQGAIAMVRAVGSQRAQYNNRCPVE</sequence>
<evidence type="ECO:0000313" key="3">
    <source>
        <dbReference type="Proteomes" id="UP000250043"/>
    </source>
</evidence>
<evidence type="ECO:0000259" key="1">
    <source>
        <dbReference type="Pfam" id="PF16335"/>
    </source>
</evidence>
<dbReference type="OrthoDB" id="2803628at2759"/>
<feature type="domain" description="Glutaminase A central" evidence="1">
    <location>
        <begin position="1"/>
        <end position="226"/>
    </location>
</feature>
<reference evidence="2 3" key="1">
    <citation type="submission" date="2016-07" db="EMBL/GenBank/DDBJ databases">
        <title>Draft genome of the white-rot fungus Obba rivulosa 3A-2.</title>
        <authorList>
            <consortium name="DOE Joint Genome Institute"/>
            <person name="Miettinen O."/>
            <person name="Riley R."/>
            <person name="Acob R."/>
            <person name="Barry K."/>
            <person name="Cullen D."/>
            <person name="De Vries R."/>
            <person name="Hainaut M."/>
            <person name="Hatakka A."/>
            <person name="Henrissat B."/>
            <person name="Hilden K."/>
            <person name="Kuo R."/>
            <person name="Labutti K."/>
            <person name="Lipzen A."/>
            <person name="Makela M.R."/>
            <person name="Sandor L."/>
            <person name="Spatafora J.W."/>
            <person name="Grigoriev I.V."/>
            <person name="Hibbett D.S."/>
        </authorList>
    </citation>
    <scope>NUCLEOTIDE SEQUENCE [LARGE SCALE GENOMIC DNA]</scope>
    <source>
        <strain evidence="2 3">3A-2</strain>
    </source>
</reference>
<evidence type="ECO:0000313" key="2">
    <source>
        <dbReference type="EMBL" id="OCH91439.1"/>
    </source>
</evidence>
<name>A0A8E2B043_9APHY</name>
<keyword evidence="3" id="KW-1185">Reference proteome</keyword>
<proteinExistence type="predicted"/>
<gene>
    <name evidence="2" type="ORF">OBBRIDRAFT_525583</name>
</gene>
<organism evidence="2 3">
    <name type="scientific">Obba rivulosa</name>
    <dbReference type="NCBI Taxonomy" id="1052685"/>
    <lineage>
        <taxon>Eukaryota</taxon>
        <taxon>Fungi</taxon>
        <taxon>Dikarya</taxon>
        <taxon>Basidiomycota</taxon>
        <taxon>Agaricomycotina</taxon>
        <taxon>Agaricomycetes</taxon>
        <taxon>Polyporales</taxon>
        <taxon>Gelatoporiaceae</taxon>
        <taxon>Obba</taxon>
    </lineage>
</organism>
<accession>A0A8E2B043</accession>